<dbReference type="Pfam" id="PF00172">
    <property type="entry name" value="Zn_clus"/>
    <property type="match status" value="1"/>
</dbReference>
<dbReference type="EMBL" id="ML986611">
    <property type="protein sequence ID" value="KAF2265007.1"/>
    <property type="molecule type" value="Genomic_DNA"/>
</dbReference>
<feature type="region of interest" description="Disordered" evidence="2">
    <location>
        <begin position="536"/>
        <end position="555"/>
    </location>
</feature>
<feature type="region of interest" description="Disordered" evidence="2">
    <location>
        <begin position="193"/>
        <end position="259"/>
    </location>
</feature>
<feature type="region of interest" description="Disordered" evidence="2">
    <location>
        <begin position="1029"/>
        <end position="1061"/>
    </location>
</feature>
<evidence type="ECO:0000313" key="4">
    <source>
        <dbReference type="EMBL" id="KAF2265007.1"/>
    </source>
</evidence>
<dbReference type="PANTHER" id="PTHR36167:SF4">
    <property type="entry name" value="FUNGAL N-TERMINAL DOMAIN-CONTAINING PROTEIN"/>
    <property type="match status" value="1"/>
</dbReference>
<dbReference type="PANTHER" id="PTHR36167">
    <property type="entry name" value="C2H2 FINGER DOMAIN TRANSCRIPTION FACTOR (EUROFUNG)-RELATED"/>
    <property type="match status" value="1"/>
</dbReference>
<evidence type="ECO:0000256" key="2">
    <source>
        <dbReference type="SAM" id="MobiDB-lite"/>
    </source>
</evidence>
<keyword evidence="1" id="KW-0539">Nucleus</keyword>
<comment type="caution">
    <text evidence="4">The sequence shown here is derived from an EMBL/GenBank/DDBJ whole genome shotgun (WGS) entry which is preliminary data.</text>
</comment>
<dbReference type="InterPro" id="IPR001138">
    <property type="entry name" value="Zn2Cys6_DnaBD"/>
</dbReference>
<dbReference type="PROSITE" id="PS50048">
    <property type="entry name" value="ZN2_CY6_FUNGAL_2"/>
    <property type="match status" value="1"/>
</dbReference>
<feature type="domain" description="Zn(2)-C6 fungal-type" evidence="3">
    <location>
        <begin position="804"/>
        <end position="833"/>
    </location>
</feature>
<dbReference type="CDD" id="cd00067">
    <property type="entry name" value="GAL4"/>
    <property type="match status" value="1"/>
</dbReference>
<keyword evidence="5" id="KW-1185">Reference proteome</keyword>
<evidence type="ECO:0000256" key="1">
    <source>
        <dbReference type="ARBA" id="ARBA00023242"/>
    </source>
</evidence>
<protein>
    <recommendedName>
        <fullName evidence="3">Zn(2)-C6 fungal-type domain-containing protein</fullName>
    </recommendedName>
</protein>
<dbReference type="OrthoDB" id="5431013at2759"/>
<reference evidence="5" key="1">
    <citation type="journal article" date="2020" name="Stud. Mycol.">
        <title>101 Dothideomycetes genomes: A test case for predicting lifestyles and emergence of pathogens.</title>
        <authorList>
            <person name="Haridas S."/>
            <person name="Albert R."/>
            <person name="Binder M."/>
            <person name="Bloem J."/>
            <person name="LaButti K."/>
            <person name="Salamov A."/>
            <person name="Andreopoulos B."/>
            <person name="Baker S."/>
            <person name="Barry K."/>
            <person name="Bills G."/>
            <person name="Bluhm B."/>
            <person name="Cannon C."/>
            <person name="Castanera R."/>
            <person name="Culley D."/>
            <person name="Daum C."/>
            <person name="Ezra D."/>
            <person name="Gonzalez J."/>
            <person name="Henrissat B."/>
            <person name="Kuo A."/>
            <person name="Liang C."/>
            <person name="Lipzen A."/>
            <person name="Lutzoni F."/>
            <person name="Magnuson J."/>
            <person name="Mondo S."/>
            <person name="Nolan M."/>
            <person name="Ohm R."/>
            <person name="Pangilinan J."/>
            <person name="Park H.-J."/>
            <person name="Ramirez L."/>
            <person name="Alfaro M."/>
            <person name="Sun H."/>
            <person name="Tritt A."/>
            <person name="Yoshinaga Y."/>
            <person name="Zwiers L.-H."/>
            <person name="Turgeon B."/>
            <person name="Goodwin S."/>
            <person name="Spatafora J."/>
            <person name="Crous P."/>
            <person name="Grigoriev I."/>
        </authorList>
    </citation>
    <scope>NUCLEOTIDE SEQUENCE [LARGE SCALE GENOMIC DNA]</scope>
    <source>
        <strain evidence="5">CBS 304.66</strain>
    </source>
</reference>
<evidence type="ECO:0000313" key="5">
    <source>
        <dbReference type="Proteomes" id="UP000800093"/>
    </source>
</evidence>
<proteinExistence type="predicted"/>
<dbReference type="GO" id="GO:0008270">
    <property type="term" value="F:zinc ion binding"/>
    <property type="evidence" value="ECO:0007669"/>
    <property type="project" value="InterPro"/>
</dbReference>
<feature type="compositionally biased region" description="Acidic residues" evidence="2">
    <location>
        <begin position="542"/>
        <end position="553"/>
    </location>
</feature>
<feature type="compositionally biased region" description="Acidic residues" evidence="2">
    <location>
        <begin position="248"/>
        <end position="259"/>
    </location>
</feature>
<accession>A0A9P4KC33</accession>
<feature type="compositionally biased region" description="Polar residues" evidence="2">
    <location>
        <begin position="234"/>
        <end position="243"/>
    </location>
</feature>
<name>A0A9P4KC33_9PLEO</name>
<gene>
    <name evidence="4" type="ORF">CC78DRAFT_543564</name>
</gene>
<dbReference type="InterPro" id="IPR036864">
    <property type="entry name" value="Zn2-C6_fun-type_DNA-bd_sf"/>
</dbReference>
<organism evidence="4 5">
    <name type="scientific">Lojkania enalia</name>
    <dbReference type="NCBI Taxonomy" id="147567"/>
    <lineage>
        <taxon>Eukaryota</taxon>
        <taxon>Fungi</taxon>
        <taxon>Dikarya</taxon>
        <taxon>Ascomycota</taxon>
        <taxon>Pezizomycotina</taxon>
        <taxon>Dothideomycetes</taxon>
        <taxon>Pleosporomycetidae</taxon>
        <taxon>Pleosporales</taxon>
        <taxon>Pleosporales incertae sedis</taxon>
        <taxon>Lojkania</taxon>
    </lineage>
</organism>
<evidence type="ECO:0000259" key="3">
    <source>
        <dbReference type="PROSITE" id="PS50048"/>
    </source>
</evidence>
<dbReference type="GO" id="GO:0000981">
    <property type="term" value="F:DNA-binding transcription factor activity, RNA polymerase II-specific"/>
    <property type="evidence" value="ECO:0007669"/>
    <property type="project" value="InterPro"/>
</dbReference>
<dbReference type="SMART" id="SM00066">
    <property type="entry name" value="GAL4"/>
    <property type="match status" value="1"/>
</dbReference>
<dbReference type="InterPro" id="IPR039327">
    <property type="entry name" value="CON7-like"/>
</dbReference>
<dbReference type="Gene3D" id="4.10.240.10">
    <property type="entry name" value="Zn(2)-C6 fungal-type DNA-binding domain"/>
    <property type="match status" value="1"/>
</dbReference>
<dbReference type="SUPFAM" id="SSF57701">
    <property type="entry name" value="Zn2/Cys6 DNA-binding domain"/>
    <property type="match status" value="1"/>
</dbReference>
<dbReference type="AlphaFoldDB" id="A0A9P4KC33"/>
<sequence>MAELLGLAASIIQIAGFGAEVSTTLYNYIGSATRADQEIGDIAEDVQLTANALDSVGRIFETEDAKHVVSKKAIEDANNLIKRCEAVFGEIHGVINKRRKVGRDGKRSLSALGKFAWPLKEQRVELLRRRLESLKNSLILLFHVLQFANGQARGQLERSTLEKERENIRRLHQLQQDSFKSLKALENKLGNVSLDDGETLHGSSPASRVPTIDFMTRQPSKDEEITSAKDVAGKNSSQTQSTAAEDLTPSDDDDSTVTDEEGDLVTMTELANCAKHVQRLLTSISMLQQTFNAAQPSRRHRKTKLRKLYRGFCQEFESELLLKCDSHGSIPKSLSDPRRQSWLQNIPTQPPIQASEMAFEETPERESDNMLQDAVAVGTDALGVESAYLDWKEMNERKYMGPTTKSPSPVRILDEGRKEFVVNELNSKSYEITPQSLNLVRAAATSAGEGLKNEELRSSGGLDYLRQEEGTKSPAQSPFTVEYPSPGLELNRTRTSSDWSFFYPSQLQYPEELANIRIGESLMSFRSEDDHVLKGFDSGSFGDDEDKEPDELDDVRPNSMHILNFRVGSRKRKHTLEPLEGPSMTKIPREETFTHHSIIADSGPTVLVTHTLESLEGPSMTKIPREETFTHHSIIADSGPTVPVTHTPSSPILVVEKDPTVSASGRRLDIELFTPIQSPAVTLELESGIPDFTGFLGAYFSPLTSPALNAQEYQDENKEKANTPDCDHSHFSGFYNGTTSNTTSVGVTGAGSVIKTWLKEDTAEESSQDIKAEDKLQLAPSALWSTRPSNYTEARRSQRKSFLECVSCRSKHVECDGTMPCSRCEAEGLNCAFAKSPNRRRSPAKTKQVSWEPCSPDSVLPHTMNESALYPPTKSAPLLCPLPTVTSQEIQEYRQMPPPSQAVAPDVELCNDLLHQNLDQIKAEGKEIMDPFQARSEIRRRQQEFDRTYFQAEATASCRRGSSHSCIKRVENPRSRPIRMARVQNSWSPKGGSKDREVARVNESAGQKAERELLFASLKKNTQFSLSANIPDNGRLHRGRIPDVPTRESDEGSDSAMGQDNTNMGRDWDLVHRVQPLDNKTFHKINLHQDLEHRGSLMKASDRTRAHRNASHKLRVERENRMRKTYARQFERRVSCDEQYWTSFNEDGTQGQYNKSGVVDGETLQTSDVVLGTLRGENGDRAVGARRGNAGSDLKTKDIVDILLEQWTVPPAVS</sequence>
<dbReference type="Proteomes" id="UP000800093">
    <property type="component" value="Unassembled WGS sequence"/>
</dbReference>